<evidence type="ECO:0000256" key="2">
    <source>
        <dbReference type="PROSITE-ProRule" id="PRU01331"/>
    </source>
</evidence>
<feature type="domain" description="GS catalytic" evidence="4">
    <location>
        <begin position="63"/>
        <end position="408"/>
    </location>
</feature>
<reference evidence="5" key="1">
    <citation type="submission" date="2020-05" db="EMBL/GenBank/DDBJ databases">
        <title>Phylogenomic resolution of chytrid fungi.</title>
        <authorList>
            <person name="Stajich J.E."/>
            <person name="Amses K."/>
            <person name="Simmons R."/>
            <person name="Seto K."/>
            <person name="Myers J."/>
            <person name="Bonds A."/>
            <person name="Quandt C.A."/>
            <person name="Barry K."/>
            <person name="Liu P."/>
            <person name="Grigoriev I."/>
            <person name="Longcore J.E."/>
            <person name="James T.Y."/>
        </authorList>
    </citation>
    <scope>NUCLEOTIDE SEQUENCE</scope>
    <source>
        <strain evidence="5">JEL0476</strain>
    </source>
</reference>
<dbReference type="EMBL" id="JADGJW010000001">
    <property type="protein sequence ID" value="KAJ3228483.1"/>
    <property type="molecule type" value="Genomic_DNA"/>
</dbReference>
<name>A0AAD5Y4C0_9FUNG</name>
<evidence type="ECO:0000313" key="6">
    <source>
        <dbReference type="Proteomes" id="UP001211065"/>
    </source>
</evidence>
<dbReference type="PANTHER" id="PTHR43785:SF12">
    <property type="entry name" value="TYPE-1 GLUTAMINE SYNTHETASE 2"/>
    <property type="match status" value="1"/>
</dbReference>
<evidence type="ECO:0000313" key="5">
    <source>
        <dbReference type="EMBL" id="KAJ3228483.1"/>
    </source>
</evidence>
<dbReference type="PANTHER" id="PTHR43785">
    <property type="entry name" value="GAMMA-GLUTAMYLPUTRESCINE SYNTHETASE"/>
    <property type="match status" value="1"/>
</dbReference>
<dbReference type="Gene3D" id="3.30.590.10">
    <property type="entry name" value="Glutamine synthetase/guanido kinase, catalytic domain"/>
    <property type="match status" value="1"/>
</dbReference>
<evidence type="ECO:0000259" key="4">
    <source>
        <dbReference type="PROSITE" id="PS51987"/>
    </source>
</evidence>
<dbReference type="AlphaFoldDB" id="A0AAD5Y4C0"/>
<comment type="caution">
    <text evidence="5">The sequence shown here is derived from an EMBL/GenBank/DDBJ whole genome shotgun (WGS) entry which is preliminary data.</text>
</comment>
<gene>
    <name evidence="5" type="ORF">HK099_000038</name>
</gene>
<keyword evidence="6" id="KW-1185">Reference proteome</keyword>
<sequence>MSKSHTLKEIQDILKNETKIKLSGSDIDGITRGKVVNKDKAVKSLDAVDFYDPVTNLPLDSCPRGLLKKFVHKLSNLGYKGKVLFHLLSKRIYHKQTVEWSMNETPETLFHKKGVNLDPLTRGMFGYSVTRTTLNKEFFHEIYDRCLSFDIPIEGLHTETGPGVYEAALYYSDALNMADRAHLFKTTVKQIGLEYGITSCFMAKPYNDLPGCSGHIHVSLASLTSGENLFSAVGDTKNPLTLITPLMKNFLAGILLGLPSMMACYAPVINSYKRLVENYWAPVTVTYGFENRTAAIRLICPPLCPPSATRLEMRVTAIAAILGSGLYGIEHNLELPFGPLEGDAVGKGERLPRNLKEASETMKKKDSIARKVFGDNFVDHFTSTRDHEWALWERQVTSWEVSRYMETV</sequence>
<evidence type="ECO:0000256" key="1">
    <source>
        <dbReference type="ARBA" id="ARBA00022598"/>
    </source>
</evidence>
<dbReference type="GO" id="GO:0004356">
    <property type="term" value="F:glutamine synthetase activity"/>
    <property type="evidence" value="ECO:0007669"/>
    <property type="project" value="InterPro"/>
</dbReference>
<dbReference type="Pfam" id="PF00120">
    <property type="entry name" value="Gln-synt_C"/>
    <property type="match status" value="1"/>
</dbReference>
<accession>A0AAD5Y4C0</accession>
<dbReference type="SUPFAM" id="SSF55931">
    <property type="entry name" value="Glutamine synthetase/guanido kinase"/>
    <property type="match status" value="1"/>
</dbReference>
<keyword evidence="1" id="KW-0436">Ligase</keyword>
<dbReference type="InterPro" id="IPR008146">
    <property type="entry name" value="Gln_synth_cat_dom"/>
</dbReference>
<dbReference type="SMART" id="SM01230">
    <property type="entry name" value="Gln-synt_C"/>
    <property type="match status" value="1"/>
</dbReference>
<dbReference type="PROSITE" id="PS51987">
    <property type="entry name" value="GS_CATALYTIC"/>
    <property type="match status" value="1"/>
</dbReference>
<organism evidence="5 6">
    <name type="scientific">Clydaea vesicula</name>
    <dbReference type="NCBI Taxonomy" id="447962"/>
    <lineage>
        <taxon>Eukaryota</taxon>
        <taxon>Fungi</taxon>
        <taxon>Fungi incertae sedis</taxon>
        <taxon>Chytridiomycota</taxon>
        <taxon>Chytridiomycota incertae sedis</taxon>
        <taxon>Chytridiomycetes</taxon>
        <taxon>Lobulomycetales</taxon>
        <taxon>Lobulomycetaceae</taxon>
        <taxon>Clydaea</taxon>
    </lineage>
</organism>
<protein>
    <recommendedName>
        <fullName evidence="4">GS catalytic domain-containing protein</fullName>
    </recommendedName>
</protein>
<comment type="similarity">
    <text evidence="2 3">Belongs to the glutamine synthetase family.</text>
</comment>
<evidence type="ECO:0000256" key="3">
    <source>
        <dbReference type="RuleBase" id="RU000384"/>
    </source>
</evidence>
<proteinExistence type="inferred from homology"/>
<dbReference type="Proteomes" id="UP001211065">
    <property type="component" value="Unassembled WGS sequence"/>
</dbReference>
<dbReference type="InterPro" id="IPR014746">
    <property type="entry name" value="Gln_synth/guanido_kin_cat_dom"/>
</dbReference>